<accession>A0A5B7J282</accession>
<name>A0A5B7J282_PORTR</name>
<sequence length="38" mass="4562">MFIAKDYILQTFRHYRRCEVIIGKRCEFGQIPDLNALC</sequence>
<protein>
    <submittedName>
        <fullName evidence="1">Uncharacterized protein</fullName>
    </submittedName>
</protein>
<keyword evidence="2" id="KW-1185">Reference proteome</keyword>
<evidence type="ECO:0000313" key="1">
    <source>
        <dbReference type="EMBL" id="MPC91911.1"/>
    </source>
</evidence>
<dbReference type="AlphaFoldDB" id="A0A5B7J282"/>
<comment type="caution">
    <text evidence="1">The sequence shown here is derived from an EMBL/GenBank/DDBJ whole genome shotgun (WGS) entry which is preliminary data.</text>
</comment>
<dbReference type="EMBL" id="VSRR010089438">
    <property type="protein sequence ID" value="MPC91911.1"/>
    <property type="molecule type" value="Genomic_DNA"/>
</dbReference>
<evidence type="ECO:0000313" key="2">
    <source>
        <dbReference type="Proteomes" id="UP000324222"/>
    </source>
</evidence>
<gene>
    <name evidence="1" type="ORF">E2C01_086974</name>
</gene>
<organism evidence="1 2">
    <name type="scientific">Portunus trituberculatus</name>
    <name type="common">Swimming crab</name>
    <name type="synonym">Neptunus trituberculatus</name>
    <dbReference type="NCBI Taxonomy" id="210409"/>
    <lineage>
        <taxon>Eukaryota</taxon>
        <taxon>Metazoa</taxon>
        <taxon>Ecdysozoa</taxon>
        <taxon>Arthropoda</taxon>
        <taxon>Crustacea</taxon>
        <taxon>Multicrustacea</taxon>
        <taxon>Malacostraca</taxon>
        <taxon>Eumalacostraca</taxon>
        <taxon>Eucarida</taxon>
        <taxon>Decapoda</taxon>
        <taxon>Pleocyemata</taxon>
        <taxon>Brachyura</taxon>
        <taxon>Eubrachyura</taxon>
        <taxon>Portunoidea</taxon>
        <taxon>Portunidae</taxon>
        <taxon>Portuninae</taxon>
        <taxon>Portunus</taxon>
    </lineage>
</organism>
<dbReference type="Proteomes" id="UP000324222">
    <property type="component" value="Unassembled WGS sequence"/>
</dbReference>
<proteinExistence type="predicted"/>
<reference evidence="1 2" key="1">
    <citation type="submission" date="2019-05" db="EMBL/GenBank/DDBJ databases">
        <title>Another draft genome of Portunus trituberculatus and its Hox gene families provides insights of decapod evolution.</title>
        <authorList>
            <person name="Jeong J.-H."/>
            <person name="Song I."/>
            <person name="Kim S."/>
            <person name="Choi T."/>
            <person name="Kim D."/>
            <person name="Ryu S."/>
            <person name="Kim W."/>
        </authorList>
    </citation>
    <scope>NUCLEOTIDE SEQUENCE [LARGE SCALE GENOMIC DNA]</scope>
    <source>
        <tissue evidence="1">Muscle</tissue>
    </source>
</reference>